<dbReference type="Proteomes" id="UP001428817">
    <property type="component" value="Unassembled WGS sequence"/>
</dbReference>
<evidence type="ECO:0000313" key="10">
    <source>
        <dbReference type="Proteomes" id="UP001428817"/>
    </source>
</evidence>
<dbReference type="InterPro" id="IPR016181">
    <property type="entry name" value="Acyl_CoA_acyltransferase"/>
</dbReference>
<evidence type="ECO:0000256" key="3">
    <source>
        <dbReference type="ARBA" id="ARBA00022960"/>
    </source>
</evidence>
<protein>
    <recommendedName>
        <fullName evidence="8">BioF2-like acetyltransferase domain-containing protein</fullName>
    </recommendedName>
</protein>
<comment type="similarity">
    <text evidence="1">Belongs to the FemABX family.</text>
</comment>
<evidence type="ECO:0000256" key="4">
    <source>
        <dbReference type="ARBA" id="ARBA00022984"/>
    </source>
</evidence>
<dbReference type="SUPFAM" id="SSF55729">
    <property type="entry name" value="Acyl-CoA N-acyltransferases (Nat)"/>
    <property type="match status" value="2"/>
</dbReference>
<proteinExistence type="inferred from homology"/>
<dbReference type="Gene3D" id="3.40.630.30">
    <property type="match status" value="2"/>
</dbReference>
<evidence type="ECO:0000259" key="8">
    <source>
        <dbReference type="Pfam" id="PF13480"/>
    </source>
</evidence>
<dbReference type="PANTHER" id="PTHR36174">
    <property type="entry name" value="LIPID II:GLYCINE GLYCYLTRANSFERASE"/>
    <property type="match status" value="1"/>
</dbReference>
<organism evidence="9 10">
    <name type="scientific">Pseudonocardia eucalypti</name>
    <dbReference type="NCBI Taxonomy" id="648755"/>
    <lineage>
        <taxon>Bacteria</taxon>
        <taxon>Bacillati</taxon>
        <taxon>Actinomycetota</taxon>
        <taxon>Actinomycetes</taxon>
        <taxon>Pseudonocardiales</taxon>
        <taxon>Pseudonocardiaceae</taxon>
        <taxon>Pseudonocardia</taxon>
    </lineage>
</organism>
<gene>
    <name evidence="9" type="ORF">GCM10023321_44930</name>
</gene>
<keyword evidence="2" id="KW-0808">Transferase</keyword>
<keyword evidence="6" id="KW-0961">Cell wall biogenesis/degradation</keyword>
<evidence type="ECO:0000256" key="6">
    <source>
        <dbReference type="ARBA" id="ARBA00023316"/>
    </source>
</evidence>
<reference evidence="10" key="1">
    <citation type="journal article" date="2019" name="Int. J. Syst. Evol. Microbiol.">
        <title>The Global Catalogue of Microorganisms (GCM) 10K type strain sequencing project: providing services to taxonomists for standard genome sequencing and annotation.</title>
        <authorList>
            <consortium name="The Broad Institute Genomics Platform"/>
            <consortium name="The Broad Institute Genome Sequencing Center for Infectious Disease"/>
            <person name="Wu L."/>
            <person name="Ma J."/>
        </authorList>
    </citation>
    <scope>NUCLEOTIDE SEQUENCE [LARGE SCALE GENOMIC DNA]</scope>
    <source>
        <strain evidence="10">JCM 18303</strain>
    </source>
</reference>
<feature type="region of interest" description="Disordered" evidence="7">
    <location>
        <begin position="264"/>
        <end position="339"/>
    </location>
</feature>
<evidence type="ECO:0000256" key="1">
    <source>
        <dbReference type="ARBA" id="ARBA00009943"/>
    </source>
</evidence>
<evidence type="ECO:0000256" key="7">
    <source>
        <dbReference type="SAM" id="MobiDB-lite"/>
    </source>
</evidence>
<dbReference type="InterPro" id="IPR038740">
    <property type="entry name" value="BioF2-like_GNAT_dom"/>
</dbReference>
<evidence type="ECO:0000313" key="9">
    <source>
        <dbReference type="EMBL" id="GAA5161150.1"/>
    </source>
</evidence>
<evidence type="ECO:0000256" key="5">
    <source>
        <dbReference type="ARBA" id="ARBA00023315"/>
    </source>
</evidence>
<keyword evidence="4" id="KW-0573">Peptidoglycan synthesis</keyword>
<name>A0ABP9QFN2_9PSEU</name>
<dbReference type="InterPro" id="IPR003447">
    <property type="entry name" value="FEMABX"/>
</dbReference>
<keyword evidence="10" id="KW-1185">Reference proteome</keyword>
<feature type="domain" description="BioF2-like acetyltransferase" evidence="8">
    <location>
        <begin position="120"/>
        <end position="248"/>
    </location>
</feature>
<evidence type="ECO:0000256" key="2">
    <source>
        <dbReference type="ARBA" id="ARBA00022679"/>
    </source>
</evidence>
<sequence length="369" mass="40105">MGYRPLYLLAYQDGQLLGGAQLLLRGLPLVGTVAYLPYGPLITHGPGRDTARVALCEALRGLRRRGVRALLVQPPPGAEDVSDELFELGFRESDVGIAPTATLRIGLDRDEAELRARLSRRLRTWTRQWESRGVRVRIGGPADIAALAELSARTAAYQGFTSFPASYLRLLYEVLEPGGRAVLLVAEIGGRPVAAELFTGCGGVLKSRITGLDREHPEVARLHTSAAVIWAAIRWARVRGYDWFDFGGLHQDTATRFAVRRTLRPHEPARAGPVQARLRRPDLPLPAGGRAHHARAGAARLRPRPPQPPRSTPGRPRQDRAAQRATHNTPHSHRAVTGALTSTVICRPAATLALVPPRSRPARGPGCSG</sequence>
<dbReference type="Pfam" id="PF13480">
    <property type="entry name" value="Acetyltransf_6"/>
    <property type="match status" value="1"/>
</dbReference>
<dbReference type="PROSITE" id="PS51191">
    <property type="entry name" value="FEMABX"/>
    <property type="match status" value="1"/>
</dbReference>
<keyword evidence="3" id="KW-0133">Cell shape</keyword>
<dbReference type="InterPro" id="IPR050644">
    <property type="entry name" value="PG_Glycine_Bridge_Synth"/>
</dbReference>
<dbReference type="PANTHER" id="PTHR36174:SF1">
    <property type="entry name" value="LIPID II:GLYCINE GLYCYLTRANSFERASE"/>
    <property type="match status" value="1"/>
</dbReference>
<keyword evidence="5" id="KW-0012">Acyltransferase</keyword>
<dbReference type="EMBL" id="BAABJP010000022">
    <property type="protein sequence ID" value="GAA5161150.1"/>
    <property type="molecule type" value="Genomic_DNA"/>
</dbReference>
<accession>A0ABP9QFN2</accession>
<comment type="caution">
    <text evidence="9">The sequence shown here is derived from an EMBL/GenBank/DDBJ whole genome shotgun (WGS) entry which is preliminary data.</text>
</comment>